<protein>
    <recommendedName>
        <fullName evidence="2">F-box domain-containing protein</fullName>
    </recommendedName>
</protein>
<evidence type="ECO:0000313" key="4">
    <source>
        <dbReference type="EMBL" id="KAE9988668.1"/>
    </source>
</evidence>
<reference evidence="3 6" key="1">
    <citation type="submission" date="2019-11" db="EMBL/GenBank/DDBJ databases">
        <title>Venturia inaequalis Genome Resource.</title>
        <authorList>
            <person name="Lichtner F.J."/>
        </authorList>
    </citation>
    <scope>NUCLEOTIDE SEQUENCE [LARGE SCALE GENOMIC DNA]</scope>
    <source>
        <strain evidence="4 7">120213</strain>
        <strain evidence="3">Bline_iso_100314</strain>
        <strain evidence="5 8">DMI_063113</strain>
    </source>
</reference>
<evidence type="ECO:0000313" key="5">
    <source>
        <dbReference type="EMBL" id="KAE9990978.1"/>
    </source>
</evidence>
<gene>
    <name evidence="3" type="ORF">BLS_004048</name>
    <name evidence="5" type="ORF">EG327_000691</name>
    <name evidence="4" type="ORF">EG328_008685</name>
</gene>
<evidence type="ECO:0000313" key="7">
    <source>
        <dbReference type="Proteomes" id="UP000447873"/>
    </source>
</evidence>
<dbReference type="EMBL" id="WNWS01000005">
    <property type="protein sequence ID" value="KAE9988668.1"/>
    <property type="molecule type" value="Genomic_DNA"/>
</dbReference>
<keyword evidence="8" id="KW-1185">Reference proteome</keyword>
<dbReference type="EMBL" id="WNWQ01000264">
    <property type="protein sequence ID" value="KAE9972378.1"/>
    <property type="molecule type" value="Genomic_DNA"/>
</dbReference>
<evidence type="ECO:0000313" key="8">
    <source>
        <dbReference type="Proteomes" id="UP000490939"/>
    </source>
</evidence>
<feature type="region of interest" description="Disordered" evidence="1">
    <location>
        <begin position="402"/>
        <end position="424"/>
    </location>
</feature>
<feature type="domain" description="F-box" evidence="2">
    <location>
        <begin position="1"/>
        <end position="51"/>
    </location>
</feature>
<proteinExistence type="predicted"/>
<evidence type="ECO:0000259" key="2">
    <source>
        <dbReference type="PROSITE" id="PS50181"/>
    </source>
</evidence>
<dbReference type="InterPro" id="IPR001810">
    <property type="entry name" value="F-box_dom"/>
</dbReference>
<dbReference type="Proteomes" id="UP000447873">
    <property type="component" value="Unassembled WGS sequence"/>
</dbReference>
<organism evidence="3 6">
    <name type="scientific">Venturia inaequalis</name>
    <name type="common">Apple scab fungus</name>
    <dbReference type="NCBI Taxonomy" id="5025"/>
    <lineage>
        <taxon>Eukaryota</taxon>
        <taxon>Fungi</taxon>
        <taxon>Dikarya</taxon>
        <taxon>Ascomycota</taxon>
        <taxon>Pezizomycotina</taxon>
        <taxon>Dothideomycetes</taxon>
        <taxon>Pleosporomycetidae</taxon>
        <taxon>Venturiales</taxon>
        <taxon>Venturiaceae</taxon>
        <taxon>Venturia</taxon>
    </lineage>
</organism>
<evidence type="ECO:0000313" key="6">
    <source>
        <dbReference type="Proteomes" id="UP000433883"/>
    </source>
</evidence>
<dbReference type="EMBL" id="WNWR01000114">
    <property type="protein sequence ID" value="KAE9990978.1"/>
    <property type="molecule type" value="Genomic_DNA"/>
</dbReference>
<accession>A0A8H3UNG7</accession>
<sequence length="553" mass="62743">MSLLKLPTELLQMVIADCRPDGVEALVQTCKEIYEAADRSILHEHRFYKREYTNLLEIISFYMRAKPGEKGYLGPNVKLYEPGEVTLALLDEPLAGQYIKLLELASSSEDTFDMVEAETGGFEDIPGRERLLPLIESSNYIKAAEQYSLSYQLPTFLGENRDMPDFGTSYSKKHAWIWRTGIMKGNRDAAAGLLLALAPNLRHLRYSFPNPKQSWYIGPVLQAAAAEGNKSGILSKLETVKIGNLSPFQIQELCPFLALPSIKNLEVMGVTGWADIDDEQYVWKYGNRTSSVEKVDVYDGDADFYTIGRFLQPLRKLRVFHWSHGCVCPNGCADWDGNAFVQAIAMTVGWHLQELGLTFTHATQCVSTTGIDHFLSFQTLKYLELDLQLLLGKLNLKRNEDTTSEERWTLRRPRPQQSSHLHHMPRLTDVLPPSIERLRLWVSKHVLKPERMLQHITQLCNLKHITIVYYIPEEHYTRDGPPEPFPPLPAHQFHSIAKDLEPFGVNLDVAGSRGPPGLWRRNCSPDSDHLYTPAEMLPPGMEYLDVDVNVGPV</sequence>
<evidence type="ECO:0000313" key="3">
    <source>
        <dbReference type="EMBL" id="KAE9972378.1"/>
    </source>
</evidence>
<dbReference type="Proteomes" id="UP000433883">
    <property type="component" value="Unassembled WGS sequence"/>
</dbReference>
<dbReference type="AlphaFoldDB" id="A0A8H3UNG7"/>
<feature type="compositionally biased region" description="Basic residues" evidence="1">
    <location>
        <begin position="410"/>
        <end position="424"/>
    </location>
</feature>
<dbReference type="OrthoDB" id="5421601at2759"/>
<comment type="caution">
    <text evidence="3">The sequence shown here is derived from an EMBL/GenBank/DDBJ whole genome shotgun (WGS) entry which is preliminary data.</text>
</comment>
<dbReference type="PROSITE" id="PS50181">
    <property type="entry name" value="FBOX"/>
    <property type="match status" value="1"/>
</dbReference>
<dbReference type="Proteomes" id="UP000490939">
    <property type="component" value="Unassembled WGS sequence"/>
</dbReference>
<name>A0A8H3UNG7_VENIN</name>
<evidence type="ECO:0000256" key="1">
    <source>
        <dbReference type="SAM" id="MobiDB-lite"/>
    </source>
</evidence>